<dbReference type="RefSeq" id="WP_107241768.1">
    <property type="nucleotide sequence ID" value="NZ_PYMJ01000004.1"/>
</dbReference>
<dbReference type="EMBL" id="PYMJ01000004">
    <property type="protein sequence ID" value="PSU50153.1"/>
    <property type="molecule type" value="Genomic_DNA"/>
</dbReference>
<sequence>MGTKRLTQGIALSTLFVCLSSSALELDKSQLTLALSEQGCAYGRGALAIEAAKAEGLNNLRLFLQGEVSFSLTTDDSLLLDEQFNQETRDLLISGIAQGNVRADFGQPEIQGDDTCVTVRLQPPASELSNGDDGIDWADSPTISLVVIGEGKSDSKSGLSARQAAEQDAFRRAVSQALGVMVKSGYLQQAYSNMSASTNSDDFNLEEVTRQSLSLQSQGMISSWNEISNKQLDNGLFAVTLDITVERQKMEDKVAQLIKSLGQPSVYINAQLPAVKSSFAEALANMGFDLSPYPAQSSIIIDVKETKKVTPSGLQLELIAVVRDRAGNQYGTWRNDPTFMTLPNKAGMLNQLAAVHLAVESNQQAIKFKLHDSAQKMAMRGGPVREIIFSKRAAGQQGQLFTLLSAINGVSDIKMTKKSDKVVVQLRSLNNANDLAQYIEPTLRIHQPKYTSKLNVLNEYQINVL</sequence>
<organism evidence="1 2">
    <name type="scientific">Photobacterium frigidiphilum</name>
    <dbReference type="NCBI Taxonomy" id="264736"/>
    <lineage>
        <taxon>Bacteria</taxon>
        <taxon>Pseudomonadati</taxon>
        <taxon>Pseudomonadota</taxon>
        <taxon>Gammaproteobacteria</taxon>
        <taxon>Vibrionales</taxon>
        <taxon>Vibrionaceae</taxon>
        <taxon>Photobacterium</taxon>
    </lineage>
</organism>
<dbReference type="Proteomes" id="UP000240987">
    <property type="component" value="Unassembled WGS sequence"/>
</dbReference>
<comment type="caution">
    <text evidence="1">The sequence shown here is derived from an EMBL/GenBank/DDBJ whole genome shotgun (WGS) entry which is preliminary data.</text>
</comment>
<evidence type="ECO:0000313" key="2">
    <source>
        <dbReference type="Proteomes" id="UP000240987"/>
    </source>
</evidence>
<dbReference type="OrthoDB" id="5857647at2"/>
<reference evidence="1 2" key="1">
    <citation type="submission" date="2018-01" db="EMBL/GenBank/DDBJ databases">
        <title>Whole genome sequencing of Histamine producing bacteria.</title>
        <authorList>
            <person name="Butler K."/>
        </authorList>
    </citation>
    <scope>NUCLEOTIDE SEQUENCE [LARGE SCALE GENOMIC DNA]</scope>
    <source>
        <strain evidence="1 2">JCM 12947</strain>
    </source>
</reference>
<protein>
    <recommendedName>
        <fullName evidence="3">Flagellar assembly protein T N-terminal domain-containing protein</fullName>
    </recommendedName>
</protein>
<dbReference type="AlphaFoldDB" id="A0A2T3JM91"/>
<keyword evidence="2" id="KW-1185">Reference proteome</keyword>
<proteinExistence type="predicted"/>
<evidence type="ECO:0000313" key="1">
    <source>
        <dbReference type="EMBL" id="PSU50153.1"/>
    </source>
</evidence>
<evidence type="ECO:0008006" key="3">
    <source>
        <dbReference type="Google" id="ProtNLM"/>
    </source>
</evidence>
<name>A0A2T3JM91_9GAMM</name>
<accession>A0A2T3JM91</accession>
<gene>
    <name evidence="1" type="ORF">C9J12_05290</name>
</gene>